<feature type="compositionally biased region" description="Basic and acidic residues" evidence="1">
    <location>
        <begin position="1"/>
        <end position="15"/>
    </location>
</feature>
<feature type="region of interest" description="Disordered" evidence="1">
    <location>
        <begin position="208"/>
        <end position="280"/>
    </location>
</feature>
<feature type="compositionally biased region" description="Basic and acidic residues" evidence="1">
    <location>
        <begin position="445"/>
        <end position="455"/>
    </location>
</feature>
<sequence length="470" mass="52796">MAALHHRPEIDDMRSAFDSASCQSDQDSERRSHNTSRSSSDKSYRTAATDYSQHSSKRPARIHYNTYDGNNDSTPRYFADRQPEQSPRCSVETYASTIASQEDIQEEPPLPDLDVPEYTQQRNGPSAVAATPADFSELFPSHRRLLIRHDDSTLDGNMNLRVDTEVTIRGQRRDMTLFHLRMHELRDREFSLRRYCRDSGREVCHTARKLEKLPTKQRPGFQRSLSSALNNLRSKSDSRSPTMSNLKRNDSGYGSVGSSIDVDRDDRASSASATPRQQSVVTPNSIKLEFSNYAQVEIKRTGTKGGKRYEFEYWGVSYAWKRTVRKEGDVSTTSYQLTKAGSGDRALAHIISSALTPGQAKEERSLGGWIPPCSMWLADDSIIRAQKDVADVVVATGLLSLVDDCIRTHFSTKQRLEYVGPKRLLSEVFRRDASSQHSRQSSQSHDSRPPSRDLGSHGARTPAKAVSSSN</sequence>
<gene>
    <name evidence="2" type="ORF">Slin15195_G076350</name>
</gene>
<evidence type="ECO:0000256" key="1">
    <source>
        <dbReference type="SAM" id="MobiDB-lite"/>
    </source>
</evidence>
<feature type="compositionally biased region" description="Polar residues" evidence="1">
    <location>
        <begin position="84"/>
        <end position="93"/>
    </location>
</feature>
<feature type="region of interest" description="Disordered" evidence="1">
    <location>
        <begin position="1"/>
        <end position="93"/>
    </location>
</feature>
<proteinExistence type="predicted"/>
<organism evidence="2 3">
    <name type="scientific">Septoria linicola</name>
    <dbReference type="NCBI Taxonomy" id="215465"/>
    <lineage>
        <taxon>Eukaryota</taxon>
        <taxon>Fungi</taxon>
        <taxon>Dikarya</taxon>
        <taxon>Ascomycota</taxon>
        <taxon>Pezizomycotina</taxon>
        <taxon>Dothideomycetes</taxon>
        <taxon>Dothideomycetidae</taxon>
        <taxon>Mycosphaerellales</taxon>
        <taxon>Mycosphaerellaceae</taxon>
        <taxon>Septoria</taxon>
    </lineage>
</organism>
<feature type="region of interest" description="Disordered" evidence="1">
    <location>
        <begin position="431"/>
        <end position="470"/>
    </location>
</feature>
<dbReference type="AlphaFoldDB" id="A0A9Q9EK06"/>
<keyword evidence="3" id="KW-1185">Reference proteome</keyword>
<protein>
    <submittedName>
        <fullName evidence="2">Uncharacterized protein</fullName>
    </submittedName>
</protein>
<dbReference type="EMBL" id="CP099423">
    <property type="protein sequence ID" value="USW54316.1"/>
    <property type="molecule type" value="Genomic_DNA"/>
</dbReference>
<feature type="compositionally biased region" description="Low complexity" evidence="1">
    <location>
        <begin position="435"/>
        <end position="444"/>
    </location>
</feature>
<feature type="compositionally biased region" description="Low complexity" evidence="1">
    <location>
        <begin position="223"/>
        <end position="233"/>
    </location>
</feature>
<dbReference type="Proteomes" id="UP001056384">
    <property type="component" value="Chromosome 6"/>
</dbReference>
<evidence type="ECO:0000313" key="2">
    <source>
        <dbReference type="EMBL" id="USW54316.1"/>
    </source>
</evidence>
<evidence type="ECO:0000313" key="3">
    <source>
        <dbReference type="Proteomes" id="UP001056384"/>
    </source>
</evidence>
<accession>A0A9Q9EK06</accession>
<reference evidence="2" key="1">
    <citation type="submission" date="2022-06" db="EMBL/GenBank/DDBJ databases">
        <title>Complete genome sequences of two strains of the flax pathogen Septoria linicola.</title>
        <authorList>
            <person name="Lapalu N."/>
            <person name="Simon A."/>
            <person name="Demenou B."/>
            <person name="Paumier D."/>
            <person name="Guillot M.-P."/>
            <person name="Gout L."/>
            <person name="Valade R."/>
        </authorList>
    </citation>
    <scope>NUCLEOTIDE SEQUENCE</scope>
    <source>
        <strain evidence="2">SE15195</strain>
    </source>
</reference>
<name>A0A9Q9EK06_9PEZI</name>